<comment type="cofactor">
    <cofactor evidence="1">
        <name>Mg(2+)</name>
        <dbReference type="ChEBI" id="CHEBI:18420"/>
    </cofactor>
</comment>
<dbReference type="Proteomes" id="UP001230188">
    <property type="component" value="Unassembled WGS sequence"/>
</dbReference>
<dbReference type="PANTHER" id="PTHR16171:SF7">
    <property type="entry name" value="DNA REPAIR PROTEIN RAD2"/>
    <property type="match status" value="1"/>
</dbReference>
<dbReference type="PROSITE" id="PS00842">
    <property type="entry name" value="XPG_2"/>
    <property type="match status" value="1"/>
</dbReference>
<dbReference type="PRINTS" id="PR00853">
    <property type="entry name" value="XPGRADSUPER"/>
</dbReference>
<evidence type="ECO:0000259" key="15">
    <source>
        <dbReference type="SMART" id="SM00484"/>
    </source>
</evidence>
<accession>A0AAD7XRL3</accession>
<proteinExistence type="inferred from homology"/>
<feature type="region of interest" description="Disordered" evidence="14">
    <location>
        <begin position="481"/>
        <end position="502"/>
    </location>
</feature>
<keyword evidence="12" id="KW-0234">DNA repair</keyword>
<gene>
    <name evidence="17" type="ORF">CTAYLR_009491</name>
</gene>
<dbReference type="PANTHER" id="PTHR16171">
    <property type="entry name" value="DNA REPAIR PROTEIN COMPLEMENTING XP-G CELLS-RELATED"/>
    <property type="match status" value="1"/>
</dbReference>
<feature type="compositionally biased region" description="Basic and acidic residues" evidence="14">
    <location>
        <begin position="295"/>
        <end position="317"/>
    </location>
</feature>
<dbReference type="InterPro" id="IPR019974">
    <property type="entry name" value="XPG_CS"/>
</dbReference>
<dbReference type="InterPro" id="IPR006086">
    <property type="entry name" value="XPG-I_dom"/>
</dbReference>
<keyword evidence="18" id="KW-1185">Reference proteome</keyword>
<feature type="region of interest" description="Disordered" evidence="14">
    <location>
        <begin position="120"/>
        <end position="152"/>
    </location>
</feature>
<dbReference type="Gene3D" id="3.40.50.1010">
    <property type="entry name" value="5'-nuclease"/>
    <property type="match status" value="2"/>
</dbReference>
<evidence type="ECO:0000256" key="4">
    <source>
        <dbReference type="ARBA" id="ARBA00022553"/>
    </source>
</evidence>
<dbReference type="PRINTS" id="PR00066">
    <property type="entry name" value="XRODRMPGMNTG"/>
</dbReference>
<keyword evidence="4" id="KW-0597">Phosphoprotein</keyword>
<evidence type="ECO:0000256" key="1">
    <source>
        <dbReference type="ARBA" id="ARBA00001946"/>
    </source>
</evidence>
<dbReference type="PROSITE" id="PS00841">
    <property type="entry name" value="XPG_1"/>
    <property type="match status" value="1"/>
</dbReference>
<dbReference type="Gene3D" id="1.10.150.20">
    <property type="entry name" value="5' to 3' exonuclease, C-terminal subdomain"/>
    <property type="match status" value="1"/>
</dbReference>
<evidence type="ECO:0000256" key="9">
    <source>
        <dbReference type="ARBA" id="ARBA00022801"/>
    </source>
</evidence>
<protein>
    <submittedName>
        <fullName evidence="17">Uncharacterized protein</fullName>
    </submittedName>
</protein>
<keyword evidence="10" id="KW-0460">Magnesium</keyword>
<keyword evidence="7" id="KW-0255">Endonuclease</keyword>
<feature type="region of interest" description="Disordered" evidence="14">
    <location>
        <begin position="1029"/>
        <end position="1114"/>
    </location>
</feature>
<dbReference type="InterPro" id="IPR029060">
    <property type="entry name" value="PIN-like_dom_sf"/>
</dbReference>
<dbReference type="GO" id="GO:0016788">
    <property type="term" value="F:hydrolase activity, acting on ester bonds"/>
    <property type="evidence" value="ECO:0007669"/>
    <property type="project" value="InterPro"/>
</dbReference>
<dbReference type="SUPFAM" id="SSF47807">
    <property type="entry name" value="5' to 3' exonuclease, C-terminal subdomain"/>
    <property type="match status" value="1"/>
</dbReference>
<evidence type="ECO:0000256" key="8">
    <source>
        <dbReference type="ARBA" id="ARBA00022763"/>
    </source>
</evidence>
<dbReference type="Pfam" id="PF00752">
    <property type="entry name" value="XPG_N"/>
    <property type="match status" value="1"/>
</dbReference>
<evidence type="ECO:0000256" key="2">
    <source>
        <dbReference type="ARBA" id="ARBA00004123"/>
    </source>
</evidence>
<keyword evidence="13" id="KW-0539">Nucleus</keyword>
<name>A0AAD7XRL3_9STRA</name>
<feature type="compositionally biased region" description="Basic and acidic residues" evidence="14">
    <location>
        <begin position="489"/>
        <end position="502"/>
    </location>
</feature>
<evidence type="ECO:0000256" key="14">
    <source>
        <dbReference type="SAM" id="MobiDB-lite"/>
    </source>
</evidence>
<feature type="compositionally biased region" description="Basic and acidic residues" evidence="14">
    <location>
        <begin position="543"/>
        <end position="562"/>
    </location>
</feature>
<dbReference type="GO" id="GO:0046872">
    <property type="term" value="F:metal ion binding"/>
    <property type="evidence" value="ECO:0007669"/>
    <property type="project" value="UniProtKB-KW"/>
</dbReference>
<feature type="compositionally biased region" description="Acidic residues" evidence="14">
    <location>
        <begin position="577"/>
        <end position="588"/>
    </location>
</feature>
<keyword evidence="9" id="KW-0378">Hydrolase</keyword>
<dbReference type="InterPro" id="IPR006085">
    <property type="entry name" value="XPG_DNA_repair_N"/>
</dbReference>
<comment type="subcellular location">
    <subcellularLocation>
        <location evidence="2">Nucleus</location>
    </subcellularLocation>
</comment>
<evidence type="ECO:0000256" key="6">
    <source>
        <dbReference type="ARBA" id="ARBA00022723"/>
    </source>
</evidence>
<feature type="domain" description="XPG N-terminal" evidence="16">
    <location>
        <begin position="1"/>
        <end position="98"/>
    </location>
</feature>
<comment type="similarity">
    <text evidence="3">Belongs to the XPG/RAD2 endonuclease family. XPG subfamily.</text>
</comment>
<dbReference type="SMART" id="SM00279">
    <property type="entry name" value="HhH2"/>
    <property type="match status" value="1"/>
</dbReference>
<dbReference type="InterPro" id="IPR001044">
    <property type="entry name" value="XPG/Rad2_eukaryotes"/>
</dbReference>
<dbReference type="SMART" id="SM00484">
    <property type="entry name" value="XPGI"/>
    <property type="match status" value="1"/>
</dbReference>
<feature type="compositionally biased region" description="Basic residues" evidence="14">
    <location>
        <begin position="1039"/>
        <end position="1048"/>
    </location>
</feature>
<dbReference type="GO" id="GO:0005634">
    <property type="term" value="C:nucleus"/>
    <property type="evidence" value="ECO:0007669"/>
    <property type="project" value="UniProtKB-SubCell"/>
</dbReference>
<feature type="compositionally biased region" description="Acidic residues" evidence="14">
    <location>
        <begin position="1058"/>
        <end position="1076"/>
    </location>
</feature>
<dbReference type="CDD" id="cd09868">
    <property type="entry name" value="PIN_XPG_RAD2"/>
    <property type="match status" value="2"/>
</dbReference>
<evidence type="ECO:0000256" key="3">
    <source>
        <dbReference type="ARBA" id="ARBA00005283"/>
    </source>
</evidence>
<sequence>MGVQGLWSLLAPIGRRISIESLEHTTLAIDVSIWLTQFLKAMRTDEGEPVRNAHLIGTLRRVVKLLFNGIRPVFVFDGGVPAAKARLIRKRQLRREQNQDEAKVLARKLLVARLKKVEKKTEHFDPGQQRTGRPAGEEDDEEVAWEASDSEEEEEEELAVAGDVDAAALAALPSGLRKEAVEAALRSQRVAARRTFVPLAADAEAYSAAQLSSFLKSAAFRKTIEVAQRRAESDDVDRRVHSDAARRFLMLRDEPGGPKGGARARMERFLANNRAWLSEDDDDDDDDDVPVAARTDGERSFVQREEGGSLRDDDSVRDAQGGGKFVVQDDDDDDMVFSSNRRDDDGGCARVAAASDEGGFFREEVGIKMRDDDEAADIEGGFLREEDTAREEEGGFLREEDNAAREEEGVFFAADNEGGAEERRVVASEDEECAAWEDGDAAVEVGDIELELKCTDAEEEFRAELDAAFGAKVREARRVASTLPSKDVSSPKERVAERRDHIEERNSAAIAAALQTADRMAGWAGRAFRRAFSDLGGESPAVVREEPERSRVVDEGDAKAKEEEEEENGSVAAEESMAPEEKEDETTEESGSMAAHRAAAEERGFYKVCPDFDEQLAHALANSEDCDLDGLRETISIVVDEVERSALEYVLSTVLAKRAAARGFPVEFYEAYPKFDEDLDFATKNAADCDVAGLRAAPVKSEVEGRAREFIVSAVEARKVPDEEEVRELRREMNRRQRDGEHVTNEMREEVMTLLEMLGVPYMEAPMEAEAQCAYLENEGVVEGVVTDDSDAFVFGAQRVYKNIFEDRKFVAAYYASDARAEERLDRTDFVALALLLGGDYCAGVKGVGIVNAMEVLRAFKRGGDELATTALSRFHGWLEGTLEEVDAAIERFASKHKTARVRWEPPAGFPSREAEKAYTQPRISDLDAIRASRSTTKNRGLFDDDDDEKIDARVFRWRRPDGERLRTWCAETLGWLPDTIEKEVGPMLDRVAERAGKPRTRRLDAYYETYHSNSRFATVRSKRLADALGMEPADESKRLRKKGRRRNNNNNKMQEDFSSDEEPSLPDDDDDDDDRGDYLLVPGGATSSSPRASTQRVAAQRAKHKMILGGSES</sequence>
<dbReference type="SUPFAM" id="SSF88723">
    <property type="entry name" value="PIN domain-like"/>
    <property type="match status" value="1"/>
</dbReference>
<dbReference type="Pfam" id="PF00867">
    <property type="entry name" value="XPG_I"/>
    <property type="match status" value="1"/>
</dbReference>
<evidence type="ECO:0000256" key="5">
    <source>
        <dbReference type="ARBA" id="ARBA00022722"/>
    </source>
</evidence>
<evidence type="ECO:0000256" key="13">
    <source>
        <dbReference type="ARBA" id="ARBA00023242"/>
    </source>
</evidence>
<dbReference type="SMART" id="SM00485">
    <property type="entry name" value="XPGN"/>
    <property type="match status" value="1"/>
</dbReference>
<keyword evidence="8" id="KW-0227">DNA damage</keyword>
<evidence type="ECO:0000256" key="12">
    <source>
        <dbReference type="ARBA" id="ARBA00023204"/>
    </source>
</evidence>
<feature type="region of interest" description="Disordered" evidence="14">
    <location>
        <begin position="539"/>
        <end position="597"/>
    </location>
</feature>
<evidence type="ECO:0000256" key="7">
    <source>
        <dbReference type="ARBA" id="ARBA00022759"/>
    </source>
</evidence>
<dbReference type="GO" id="GO:0006289">
    <property type="term" value="P:nucleotide-excision repair"/>
    <property type="evidence" value="ECO:0007669"/>
    <property type="project" value="InterPro"/>
</dbReference>
<evidence type="ECO:0000256" key="10">
    <source>
        <dbReference type="ARBA" id="ARBA00022842"/>
    </source>
</evidence>
<organism evidence="17 18">
    <name type="scientific">Chrysophaeum taylorii</name>
    <dbReference type="NCBI Taxonomy" id="2483200"/>
    <lineage>
        <taxon>Eukaryota</taxon>
        <taxon>Sar</taxon>
        <taxon>Stramenopiles</taxon>
        <taxon>Ochrophyta</taxon>
        <taxon>Pelagophyceae</taxon>
        <taxon>Pelagomonadales</taxon>
        <taxon>Pelagomonadaceae</taxon>
        <taxon>Chrysophaeum</taxon>
    </lineage>
</organism>
<feature type="compositionally biased region" description="Acidic residues" evidence="14">
    <location>
        <begin position="278"/>
        <end position="289"/>
    </location>
</feature>
<evidence type="ECO:0000313" key="17">
    <source>
        <dbReference type="EMBL" id="KAJ8607548.1"/>
    </source>
</evidence>
<evidence type="ECO:0000313" key="18">
    <source>
        <dbReference type="Proteomes" id="UP001230188"/>
    </source>
</evidence>
<feature type="domain" description="XPG-I" evidence="15">
    <location>
        <begin position="756"/>
        <end position="827"/>
    </location>
</feature>
<feature type="compositionally biased region" description="Acidic residues" evidence="14">
    <location>
        <begin position="137"/>
        <end position="152"/>
    </location>
</feature>
<dbReference type="EMBL" id="JAQMWT010000208">
    <property type="protein sequence ID" value="KAJ8607548.1"/>
    <property type="molecule type" value="Genomic_DNA"/>
</dbReference>
<keyword evidence="6" id="KW-0479">Metal-binding</keyword>
<feature type="compositionally biased region" description="Polar residues" evidence="14">
    <location>
        <begin position="1086"/>
        <end position="1098"/>
    </location>
</feature>
<evidence type="ECO:0000259" key="16">
    <source>
        <dbReference type="SMART" id="SM00485"/>
    </source>
</evidence>
<dbReference type="AlphaFoldDB" id="A0AAD7XRL3"/>
<comment type="caution">
    <text evidence="17">The sequence shown here is derived from an EMBL/GenBank/DDBJ whole genome shotgun (WGS) entry which is preliminary data.</text>
</comment>
<feature type="region of interest" description="Disordered" evidence="14">
    <location>
        <begin position="277"/>
        <end position="334"/>
    </location>
</feature>
<reference evidence="17" key="1">
    <citation type="submission" date="2023-01" db="EMBL/GenBank/DDBJ databases">
        <title>Metagenome sequencing of chrysophaentin producing Chrysophaeum taylorii.</title>
        <authorList>
            <person name="Davison J."/>
            <person name="Bewley C."/>
        </authorList>
    </citation>
    <scope>NUCLEOTIDE SEQUENCE</scope>
    <source>
        <strain evidence="17">NIES-1699</strain>
    </source>
</reference>
<dbReference type="InterPro" id="IPR036279">
    <property type="entry name" value="5-3_exonuclease_C_sf"/>
</dbReference>
<dbReference type="InterPro" id="IPR008918">
    <property type="entry name" value="HhH2"/>
</dbReference>
<evidence type="ECO:0000256" key="11">
    <source>
        <dbReference type="ARBA" id="ARBA00023128"/>
    </source>
</evidence>
<keyword evidence="5" id="KW-0540">Nuclease</keyword>
<dbReference type="InterPro" id="IPR006084">
    <property type="entry name" value="XPG/Rad2"/>
</dbReference>
<dbReference type="GO" id="GO:0004520">
    <property type="term" value="F:DNA endonuclease activity"/>
    <property type="evidence" value="ECO:0007669"/>
    <property type="project" value="TreeGrafter"/>
</dbReference>
<keyword evidence="11" id="KW-0496">Mitochondrion</keyword>
<dbReference type="GO" id="GO:0003697">
    <property type="term" value="F:single-stranded DNA binding"/>
    <property type="evidence" value="ECO:0007669"/>
    <property type="project" value="InterPro"/>
</dbReference>